<dbReference type="Proteomes" id="UP001432202">
    <property type="component" value="Chromosome"/>
</dbReference>
<accession>A0AAX4L144</accession>
<name>A0AAX4L144_9CREN</name>
<dbReference type="AlphaFoldDB" id="A0AAX4L144"/>
<proteinExistence type="predicted"/>
<keyword evidence="2" id="KW-1185">Reference proteome</keyword>
<organism evidence="1 2">
    <name type="scientific">Sulfolobus tengchongensis</name>
    <dbReference type="NCBI Taxonomy" id="207809"/>
    <lineage>
        <taxon>Archaea</taxon>
        <taxon>Thermoproteota</taxon>
        <taxon>Thermoprotei</taxon>
        <taxon>Sulfolobales</taxon>
        <taxon>Sulfolobaceae</taxon>
        <taxon>Sulfolobus</taxon>
    </lineage>
</organism>
<sequence>MALQVVQMGDNSPVSEEDLIFLINMLDQSDREEFAEEFVEDLETMLSKSGLYKILSGRIHLSNTKILQIVESNDRARKWLANKIREKMKEAERILAKMEAEMK</sequence>
<protein>
    <submittedName>
        <fullName evidence="1">Uncharacterized protein</fullName>
    </submittedName>
</protein>
<gene>
    <name evidence="1" type="ORF">V6M85_13765</name>
</gene>
<dbReference type="GeneID" id="89337856"/>
<dbReference type="EMBL" id="CP146016">
    <property type="protein sequence ID" value="WWQ60477.1"/>
    <property type="molecule type" value="Genomic_DNA"/>
</dbReference>
<evidence type="ECO:0000313" key="1">
    <source>
        <dbReference type="EMBL" id="WWQ60477.1"/>
    </source>
</evidence>
<evidence type="ECO:0000313" key="2">
    <source>
        <dbReference type="Proteomes" id="UP001432202"/>
    </source>
</evidence>
<dbReference type="RefSeq" id="WP_338601306.1">
    <property type="nucleotide sequence ID" value="NZ_CP146016.1"/>
</dbReference>
<reference evidence="1 2" key="1">
    <citation type="submission" date="2024-02" db="EMBL/GenBank/DDBJ databases">
        <title>STSV induces naive adaptation in Sulfolobus.</title>
        <authorList>
            <person name="Xiang X."/>
            <person name="Song M."/>
        </authorList>
    </citation>
    <scope>NUCLEOTIDE SEQUENCE [LARGE SCALE GENOMIC DNA]</scope>
    <source>
        <strain evidence="1 2">RT2</strain>
    </source>
</reference>